<dbReference type="Proteomes" id="UP001241072">
    <property type="component" value="Unassembled WGS sequence"/>
</dbReference>
<proteinExistence type="predicted"/>
<feature type="domain" description="HTH lacI-type" evidence="4">
    <location>
        <begin position="12"/>
        <end position="66"/>
    </location>
</feature>
<protein>
    <submittedName>
        <fullName evidence="5">LacI family DNA-binding transcriptional regulator</fullName>
    </submittedName>
</protein>
<organism evidence="5 6">
    <name type="scientific">Antiquaquibacter soli</name>
    <dbReference type="NCBI Taxonomy" id="3064523"/>
    <lineage>
        <taxon>Bacteria</taxon>
        <taxon>Bacillati</taxon>
        <taxon>Actinomycetota</taxon>
        <taxon>Actinomycetes</taxon>
        <taxon>Micrococcales</taxon>
        <taxon>Microbacteriaceae</taxon>
        <taxon>Antiquaquibacter</taxon>
    </lineage>
</organism>
<evidence type="ECO:0000256" key="3">
    <source>
        <dbReference type="ARBA" id="ARBA00023163"/>
    </source>
</evidence>
<dbReference type="PROSITE" id="PS50932">
    <property type="entry name" value="HTH_LACI_2"/>
    <property type="match status" value="1"/>
</dbReference>
<dbReference type="SMART" id="SM00354">
    <property type="entry name" value="HTH_LACI"/>
    <property type="match status" value="1"/>
</dbReference>
<gene>
    <name evidence="5" type="ORF">Q5716_00140</name>
</gene>
<accession>A0ABT9BJL5</accession>
<dbReference type="RefSeq" id="WP_305001060.1">
    <property type="nucleotide sequence ID" value="NZ_JAUQUB010000001.1"/>
</dbReference>
<evidence type="ECO:0000313" key="5">
    <source>
        <dbReference type="EMBL" id="MDO7880628.1"/>
    </source>
</evidence>
<dbReference type="PROSITE" id="PS00356">
    <property type="entry name" value="HTH_LACI_1"/>
    <property type="match status" value="1"/>
</dbReference>
<dbReference type="SUPFAM" id="SSF47413">
    <property type="entry name" value="lambda repressor-like DNA-binding domains"/>
    <property type="match status" value="1"/>
</dbReference>
<dbReference type="CDD" id="cd01574">
    <property type="entry name" value="PBP1_LacI"/>
    <property type="match status" value="1"/>
</dbReference>
<comment type="caution">
    <text evidence="5">The sequence shown here is derived from an EMBL/GenBank/DDBJ whole genome shotgun (WGS) entry which is preliminary data.</text>
</comment>
<dbReference type="InterPro" id="IPR046335">
    <property type="entry name" value="LacI/GalR-like_sensor"/>
</dbReference>
<dbReference type="EMBL" id="JAUQUB010000001">
    <property type="protein sequence ID" value="MDO7880628.1"/>
    <property type="molecule type" value="Genomic_DNA"/>
</dbReference>
<dbReference type="PANTHER" id="PTHR30146">
    <property type="entry name" value="LACI-RELATED TRANSCRIPTIONAL REPRESSOR"/>
    <property type="match status" value="1"/>
</dbReference>
<keyword evidence="6" id="KW-1185">Reference proteome</keyword>
<evidence type="ECO:0000256" key="1">
    <source>
        <dbReference type="ARBA" id="ARBA00023015"/>
    </source>
</evidence>
<dbReference type="CDD" id="cd01392">
    <property type="entry name" value="HTH_LacI"/>
    <property type="match status" value="1"/>
</dbReference>
<dbReference type="InterPro" id="IPR000843">
    <property type="entry name" value="HTH_LacI"/>
</dbReference>
<dbReference type="Pfam" id="PF00356">
    <property type="entry name" value="LacI"/>
    <property type="match status" value="1"/>
</dbReference>
<keyword evidence="1" id="KW-0805">Transcription regulation</keyword>
<evidence type="ECO:0000256" key="2">
    <source>
        <dbReference type="ARBA" id="ARBA00023125"/>
    </source>
</evidence>
<reference evidence="5 6" key="1">
    <citation type="submission" date="2023-07" db="EMBL/GenBank/DDBJ databases">
        <title>Protaetiibacter sp. nov WY-16 isolated from soil.</title>
        <authorList>
            <person name="Liu B."/>
            <person name="Wan Y."/>
        </authorList>
    </citation>
    <scope>NUCLEOTIDE SEQUENCE [LARGE SCALE GENOMIC DNA]</scope>
    <source>
        <strain evidence="5 6">WY-16</strain>
    </source>
</reference>
<dbReference type="InterPro" id="IPR010982">
    <property type="entry name" value="Lambda_DNA-bd_dom_sf"/>
</dbReference>
<dbReference type="SUPFAM" id="SSF53822">
    <property type="entry name" value="Periplasmic binding protein-like I"/>
    <property type="match status" value="1"/>
</dbReference>
<dbReference type="InterPro" id="IPR028082">
    <property type="entry name" value="Peripla_BP_I"/>
</dbReference>
<evidence type="ECO:0000259" key="4">
    <source>
        <dbReference type="PROSITE" id="PS50932"/>
    </source>
</evidence>
<dbReference type="GO" id="GO:0003677">
    <property type="term" value="F:DNA binding"/>
    <property type="evidence" value="ECO:0007669"/>
    <property type="project" value="UniProtKB-KW"/>
</dbReference>
<dbReference type="Pfam" id="PF13377">
    <property type="entry name" value="Peripla_BP_3"/>
    <property type="match status" value="1"/>
</dbReference>
<evidence type="ECO:0000313" key="6">
    <source>
        <dbReference type="Proteomes" id="UP001241072"/>
    </source>
</evidence>
<sequence>MARQQGSKVRAPTMADVARLAKVSPQTVSRVLNDYEFIKPHTRDRVLQAIDSLDYRPNMAARTLATSRSRTIGVIATDYLSYGPATALWGVEQAAREAGYGVSIVSLRESNYRTMTEALERLASQSVEGVVMIAPQDATAHAAFVSFDEIPVVTLSSYESGVHKPIMLDSAEGSRIATRHLIDLGHRVIRHVSGPAGFTVSESRVQGWRDAASEARLVATEPLVGDWTAESGYVVGKELARDHRATAVYVANDRMAQGVLLALHEAGRRVPEDFSVVGFDDVPEAAYLIPPLTTIRQDFTALGRRCIEAVLALINGEPPLEPEPLIPNLIVRQSTAPPLQ</sequence>
<dbReference type="PANTHER" id="PTHR30146:SF109">
    <property type="entry name" value="HTH-TYPE TRANSCRIPTIONAL REGULATOR GALS"/>
    <property type="match status" value="1"/>
</dbReference>
<keyword evidence="3" id="KW-0804">Transcription</keyword>
<keyword evidence="2 5" id="KW-0238">DNA-binding</keyword>
<dbReference type="Gene3D" id="1.10.260.40">
    <property type="entry name" value="lambda repressor-like DNA-binding domains"/>
    <property type="match status" value="1"/>
</dbReference>
<dbReference type="Gene3D" id="3.40.50.2300">
    <property type="match status" value="2"/>
</dbReference>
<name>A0ABT9BJL5_9MICO</name>